<accession>A0AAD8XCC2</accession>
<sequence length="76" mass="8416">MHSTQCVCISSLSTSTLITLTLPCSVAPLLPRRSLSLSPVRLELWVLDPSELEQPNCRLCILFEQRLAPGCTLCLF</sequence>
<comment type="caution">
    <text evidence="1">The sequence shown here is derived from an EMBL/GenBank/DDBJ whole genome shotgun (WGS) entry which is preliminary data.</text>
</comment>
<proteinExistence type="predicted"/>
<dbReference type="RefSeq" id="XP_060361136.1">
    <property type="nucleotide sequence ID" value="XM_060501693.1"/>
</dbReference>
<keyword evidence="2" id="KW-1185">Reference proteome</keyword>
<name>A0AAD8XCC2_GLOAC</name>
<dbReference type="AlphaFoldDB" id="A0AAD8XCC2"/>
<reference evidence="1" key="1">
    <citation type="submission" date="2021-12" db="EMBL/GenBank/DDBJ databases">
        <title>Comparative genomics, transcriptomics and evolutionary studies reveal genomic signatures of adaptation to plant cell wall in hemibiotrophic fungi.</title>
        <authorList>
            <consortium name="DOE Joint Genome Institute"/>
            <person name="Baroncelli R."/>
            <person name="Diaz J.F."/>
            <person name="Benocci T."/>
            <person name="Peng M."/>
            <person name="Battaglia E."/>
            <person name="Haridas S."/>
            <person name="Andreopoulos W."/>
            <person name="Labutti K."/>
            <person name="Pangilinan J."/>
            <person name="Floch G.L."/>
            <person name="Makela M.R."/>
            <person name="Henrissat B."/>
            <person name="Grigoriev I.V."/>
            <person name="Crouch J.A."/>
            <person name="De Vries R.P."/>
            <person name="Sukno S.A."/>
            <person name="Thon M.R."/>
        </authorList>
    </citation>
    <scope>NUCLEOTIDE SEQUENCE</scope>
    <source>
        <strain evidence="1">CBS 112980</strain>
    </source>
</reference>
<evidence type="ECO:0000313" key="1">
    <source>
        <dbReference type="EMBL" id="KAK1718136.1"/>
    </source>
</evidence>
<dbReference type="EMBL" id="JAHMHS010000103">
    <property type="protein sequence ID" value="KAK1718136.1"/>
    <property type="molecule type" value="Genomic_DNA"/>
</dbReference>
<gene>
    <name evidence="1" type="ORF">BDZ83DRAFT_20801</name>
</gene>
<evidence type="ECO:0000313" key="2">
    <source>
        <dbReference type="Proteomes" id="UP001244207"/>
    </source>
</evidence>
<protein>
    <submittedName>
        <fullName evidence="1">Uncharacterized protein</fullName>
    </submittedName>
</protein>
<dbReference type="GeneID" id="85385592"/>
<dbReference type="Proteomes" id="UP001244207">
    <property type="component" value="Unassembled WGS sequence"/>
</dbReference>
<organism evidence="1 2">
    <name type="scientific">Glomerella acutata</name>
    <name type="common">Colletotrichum acutatum</name>
    <dbReference type="NCBI Taxonomy" id="27357"/>
    <lineage>
        <taxon>Eukaryota</taxon>
        <taxon>Fungi</taxon>
        <taxon>Dikarya</taxon>
        <taxon>Ascomycota</taxon>
        <taxon>Pezizomycotina</taxon>
        <taxon>Sordariomycetes</taxon>
        <taxon>Hypocreomycetidae</taxon>
        <taxon>Glomerellales</taxon>
        <taxon>Glomerellaceae</taxon>
        <taxon>Colletotrichum</taxon>
        <taxon>Colletotrichum acutatum species complex</taxon>
    </lineage>
</organism>